<organism evidence="2 3">
    <name type="scientific">Pisolithus tinctorius Marx 270</name>
    <dbReference type="NCBI Taxonomy" id="870435"/>
    <lineage>
        <taxon>Eukaryota</taxon>
        <taxon>Fungi</taxon>
        <taxon>Dikarya</taxon>
        <taxon>Basidiomycota</taxon>
        <taxon>Agaricomycotina</taxon>
        <taxon>Agaricomycetes</taxon>
        <taxon>Agaricomycetidae</taxon>
        <taxon>Boletales</taxon>
        <taxon>Sclerodermatineae</taxon>
        <taxon>Pisolithaceae</taxon>
        <taxon>Pisolithus</taxon>
    </lineage>
</organism>
<dbReference type="AlphaFoldDB" id="A0A0C3J1L8"/>
<gene>
    <name evidence="2" type="ORF">M404DRAFT_1001591</name>
    <name evidence="1" type="ORF">M404DRAFT_1005342</name>
</gene>
<feature type="non-terminal residue" evidence="2">
    <location>
        <position position="1"/>
    </location>
</feature>
<sequence>RPIAVNSGFRMPAFAMGSRHPGNAKHIPLCPGIGNESLYNRTGLGASLPEHLRQ</sequence>
<dbReference type="EMBL" id="KN831978">
    <property type="protein sequence ID" value="KIO02973.1"/>
    <property type="molecule type" value="Genomic_DNA"/>
</dbReference>
<evidence type="ECO:0000313" key="3">
    <source>
        <dbReference type="Proteomes" id="UP000054217"/>
    </source>
</evidence>
<reference evidence="3" key="2">
    <citation type="submission" date="2015-01" db="EMBL/GenBank/DDBJ databases">
        <title>Evolutionary Origins and Diversification of the Mycorrhizal Mutualists.</title>
        <authorList>
            <consortium name="DOE Joint Genome Institute"/>
            <consortium name="Mycorrhizal Genomics Consortium"/>
            <person name="Kohler A."/>
            <person name="Kuo A."/>
            <person name="Nagy L.G."/>
            <person name="Floudas D."/>
            <person name="Copeland A."/>
            <person name="Barry K.W."/>
            <person name="Cichocki N."/>
            <person name="Veneault-Fourrey C."/>
            <person name="LaButti K."/>
            <person name="Lindquist E.A."/>
            <person name="Lipzen A."/>
            <person name="Lundell T."/>
            <person name="Morin E."/>
            <person name="Murat C."/>
            <person name="Riley R."/>
            <person name="Ohm R."/>
            <person name="Sun H."/>
            <person name="Tunlid A."/>
            <person name="Henrissat B."/>
            <person name="Grigoriev I.V."/>
            <person name="Hibbett D.S."/>
            <person name="Martin F."/>
        </authorList>
    </citation>
    <scope>NUCLEOTIDE SEQUENCE [LARGE SCALE GENOMIC DNA]</scope>
    <source>
        <strain evidence="3">Marx 270</strain>
    </source>
</reference>
<dbReference type="EMBL" id="KN832015">
    <property type="protein sequence ID" value="KIN98493.1"/>
    <property type="molecule type" value="Genomic_DNA"/>
</dbReference>
<reference evidence="2 3" key="1">
    <citation type="submission" date="2014-04" db="EMBL/GenBank/DDBJ databases">
        <authorList>
            <consortium name="DOE Joint Genome Institute"/>
            <person name="Kuo A."/>
            <person name="Kohler A."/>
            <person name="Costa M.D."/>
            <person name="Nagy L.G."/>
            <person name="Floudas D."/>
            <person name="Copeland A."/>
            <person name="Barry K.W."/>
            <person name="Cichocki N."/>
            <person name="Veneault-Fourrey C."/>
            <person name="LaButti K."/>
            <person name="Lindquist E.A."/>
            <person name="Lipzen A."/>
            <person name="Lundell T."/>
            <person name="Morin E."/>
            <person name="Murat C."/>
            <person name="Sun H."/>
            <person name="Tunlid A."/>
            <person name="Henrissat B."/>
            <person name="Grigoriev I.V."/>
            <person name="Hibbett D.S."/>
            <person name="Martin F."/>
            <person name="Nordberg H.P."/>
            <person name="Cantor M.N."/>
            <person name="Hua S.X."/>
        </authorList>
    </citation>
    <scope>NUCLEOTIDE SEQUENCE [LARGE SCALE GENOMIC DNA]</scope>
    <source>
        <strain evidence="2 3">Marx 270</strain>
    </source>
</reference>
<accession>A0A0C3J1L8</accession>
<reference evidence="2" key="3">
    <citation type="submission" date="2015-02" db="EMBL/GenBank/DDBJ databases">
        <title>Evolutionary Origins and Diversification of the Mycorrhizal Mutualists.</title>
        <authorList>
            <consortium name="DOE Joint Genome Institute"/>
            <consortium name="Mycorrhizal Genomics Consortium"/>
            <person name="Kohler A."/>
            <person name="Kuo A."/>
            <person name="Nagy L.G."/>
            <person name="Floudas D."/>
            <person name="Copeland A."/>
            <person name="Barry K.W."/>
            <person name="Cichocki N."/>
            <person name="Veneault-Fourrey C."/>
            <person name="LaButti K."/>
            <person name="Lindquist E.A."/>
            <person name="Lipzen A."/>
            <person name="Lundell T."/>
            <person name="Morin E."/>
            <person name="Murat C."/>
            <person name="Riley R."/>
            <person name="Ohm R."/>
            <person name="Sun H."/>
            <person name="Tunlid A."/>
            <person name="Henrissat B."/>
            <person name="Grigoriev I.V."/>
            <person name="Hibbett D.S."/>
            <person name="Martin F."/>
        </authorList>
    </citation>
    <scope>NUCLEOTIDE SEQUENCE</scope>
    <source>
        <strain evidence="2 3">Marx 270</strain>
    </source>
</reference>
<dbReference type="Proteomes" id="UP000054217">
    <property type="component" value="Unassembled WGS sequence"/>
</dbReference>
<protein>
    <submittedName>
        <fullName evidence="2">Uncharacterized protein</fullName>
    </submittedName>
</protein>
<evidence type="ECO:0000313" key="1">
    <source>
        <dbReference type="EMBL" id="KIN98493.1"/>
    </source>
</evidence>
<name>A0A0C3J1L8_PISTI</name>
<keyword evidence="3" id="KW-1185">Reference proteome</keyword>
<evidence type="ECO:0000313" key="2">
    <source>
        <dbReference type="EMBL" id="KIO02973.1"/>
    </source>
</evidence>
<dbReference type="HOGENOM" id="CLU_3056137_0_0_1"/>
<proteinExistence type="predicted"/>